<dbReference type="RefSeq" id="WP_245852690.1">
    <property type="nucleotide sequence ID" value="NZ_OBQI01000002.1"/>
</dbReference>
<evidence type="ECO:0000313" key="3">
    <source>
        <dbReference type="Proteomes" id="UP000219435"/>
    </source>
</evidence>
<dbReference type="AlphaFoldDB" id="A0A285V9W2"/>
<accession>A0A285V9W2</accession>
<evidence type="ECO:0000256" key="1">
    <source>
        <dbReference type="SAM" id="SignalP"/>
    </source>
</evidence>
<keyword evidence="1" id="KW-0732">Signal</keyword>
<feature type="signal peptide" evidence="1">
    <location>
        <begin position="1"/>
        <end position="18"/>
    </location>
</feature>
<proteinExistence type="predicted"/>
<evidence type="ECO:0000313" key="2">
    <source>
        <dbReference type="EMBL" id="SOC49301.1"/>
    </source>
</evidence>
<dbReference type="EMBL" id="OBQI01000002">
    <property type="protein sequence ID" value="SOC49301.1"/>
    <property type="molecule type" value="Genomic_DNA"/>
</dbReference>
<gene>
    <name evidence="2" type="ORF">SAMN05660748_2020</name>
</gene>
<protein>
    <submittedName>
        <fullName evidence="2">Uncharacterized protein</fullName>
    </submittedName>
</protein>
<dbReference type="Proteomes" id="UP000219435">
    <property type="component" value="Unassembled WGS sequence"/>
</dbReference>
<keyword evidence="3" id="KW-1185">Reference proteome</keyword>
<reference evidence="3" key="1">
    <citation type="submission" date="2017-08" db="EMBL/GenBank/DDBJ databases">
        <authorList>
            <person name="Varghese N."/>
            <person name="Submissions S."/>
        </authorList>
    </citation>
    <scope>NUCLEOTIDE SEQUENCE [LARGE SCALE GENOMIC DNA]</scope>
    <source>
        <strain evidence="3">DSM 4725</strain>
    </source>
</reference>
<sequence>MSRRQGALVALLAPLLLAGCVRPVVLDSEVVACREGDEGTPANGVVLLAQSVPTATWVPCLEVIPLGWDVSGLEATDEEARFWLDSDRDGVRAVEIRLDESCDTGGATRIPSDREAMQRWERVAQVTPEYVGTRYYVFEGGCISVLFRLSGENRAEPLGFATQGIGTVPRDAVRAAVREQTDDRLELDP</sequence>
<organism evidence="2 3">
    <name type="scientific">Blastococcus aggregatus</name>
    <dbReference type="NCBI Taxonomy" id="38502"/>
    <lineage>
        <taxon>Bacteria</taxon>
        <taxon>Bacillati</taxon>
        <taxon>Actinomycetota</taxon>
        <taxon>Actinomycetes</taxon>
        <taxon>Geodermatophilales</taxon>
        <taxon>Geodermatophilaceae</taxon>
        <taxon>Blastococcus</taxon>
    </lineage>
</organism>
<name>A0A285V9W2_9ACTN</name>
<dbReference type="PROSITE" id="PS51257">
    <property type="entry name" value="PROKAR_LIPOPROTEIN"/>
    <property type="match status" value="1"/>
</dbReference>
<feature type="chain" id="PRO_5039147048" evidence="1">
    <location>
        <begin position="19"/>
        <end position="189"/>
    </location>
</feature>